<dbReference type="Proteomes" id="UP000712600">
    <property type="component" value="Unassembled WGS sequence"/>
</dbReference>
<feature type="compositionally biased region" description="Polar residues" evidence="1">
    <location>
        <begin position="410"/>
        <end position="429"/>
    </location>
</feature>
<dbReference type="EMBL" id="QGKX02000004">
    <property type="protein sequence ID" value="KAF3598949.1"/>
    <property type="molecule type" value="Genomic_DNA"/>
</dbReference>
<evidence type="ECO:0000313" key="3">
    <source>
        <dbReference type="Proteomes" id="UP000712600"/>
    </source>
</evidence>
<feature type="compositionally biased region" description="Low complexity" evidence="1">
    <location>
        <begin position="377"/>
        <end position="392"/>
    </location>
</feature>
<name>A0A8S9SDW1_BRACR</name>
<feature type="region of interest" description="Disordered" evidence="1">
    <location>
        <begin position="373"/>
        <end position="440"/>
    </location>
</feature>
<comment type="caution">
    <text evidence="2">The sequence shown here is derived from an EMBL/GenBank/DDBJ whole genome shotgun (WGS) entry which is preliminary data.</text>
</comment>
<reference evidence="2" key="1">
    <citation type="submission" date="2019-12" db="EMBL/GenBank/DDBJ databases">
        <title>Genome sequencing and annotation of Brassica cretica.</title>
        <authorList>
            <person name="Studholme D.J."/>
            <person name="Sarris P."/>
        </authorList>
    </citation>
    <scope>NUCLEOTIDE SEQUENCE</scope>
    <source>
        <strain evidence="2">PFS-109/04</strain>
        <tissue evidence="2">Leaf</tissue>
    </source>
</reference>
<gene>
    <name evidence="2" type="ORF">F2Q69_00037700</name>
</gene>
<feature type="region of interest" description="Disordered" evidence="1">
    <location>
        <begin position="77"/>
        <end position="153"/>
    </location>
</feature>
<evidence type="ECO:0000313" key="2">
    <source>
        <dbReference type="EMBL" id="KAF3598949.1"/>
    </source>
</evidence>
<proteinExistence type="predicted"/>
<accession>A0A8S9SDW1</accession>
<evidence type="ECO:0000256" key="1">
    <source>
        <dbReference type="SAM" id="MobiDB-lite"/>
    </source>
</evidence>
<organism evidence="2 3">
    <name type="scientific">Brassica cretica</name>
    <name type="common">Mustard</name>
    <dbReference type="NCBI Taxonomy" id="69181"/>
    <lineage>
        <taxon>Eukaryota</taxon>
        <taxon>Viridiplantae</taxon>
        <taxon>Streptophyta</taxon>
        <taxon>Embryophyta</taxon>
        <taxon>Tracheophyta</taxon>
        <taxon>Spermatophyta</taxon>
        <taxon>Magnoliopsida</taxon>
        <taxon>eudicotyledons</taxon>
        <taxon>Gunneridae</taxon>
        <taxon>Pentapetalae</taxon>
        <taxon>rosids</taxon>
        <taxon>malvids</taxon>
        <taxon>Brassicales</taxon>
        <taxon>Brassicaceae</taxon>
        <taxon>Brassiceae</taxon>
        <taxon>Brassica</taxon>
    </lineage>
</organism>
<protein>
    <submittedName>
        <fullName evidence="2">Uncharacterized protein</fullName>
    </submittedName>
</protein>
<dbReference type="AlphaFoldDB" id="A0A8S9SDW1"/>
<sequence>MRHSDLGNMWLCASEVLRQEDRSRLSLQCEFKIKNSYFRAGQQITYSRFQLIQVNRPKQATSLGISIRPLSISGKSTLLQVQTRPMPKKKPKKETSERRPVHGKPKGPATDKPVLIPTEASSVSPSGLAPTRENYFRPRAPLNPETSTRPRSVPGKFVLLQGKTAENEQLRLTLVHRTPASKFLLREAPTPTPASIPASRSIKGITRSYDLAHKWKPTLMREHITYNSKLLPEELTRLLSGREHITYSAKVLPEELTRSLSGREHITYNAREHIKYKRKSTVFKLKICTGSDNGEQSKFRFSRRGKQRKPNTWVITTTPAPSKPVPGVVLPRNAEYGPCKTNYFGFLRTPGLKIASGLLDQNPQVIKNLRVPIQSTGPKKISGPGKGKSPGSYITLGSKRPPGPRETSRFKTTSGSRATSGFKTTSGSKRNLRVQNDLRV</sequence>